<name>A0A6J6B2Y0_9ZZZZ</name>
<organism evidence="3">
    <name type="scientific">freshwater metagenome</name>
    <dbReference type="NCBI Taxonomy" id="449393"/>
    <lineage>
        <taxon>unclassified sequences</taxon>
        <taxon>metagenomes</taxon>
        <taxon>ecological metagenomes</taxon>
    </lineage>
</organism>
<proteinExistence type="predicted"/>
<gene>
    <name evidence="3" type="ORF">UFOPK1433_00044</name>
    <name evidence="4" type="ORF">UFOPK1843_00265</name>
</gene>
<sequence>MIPLAVLVGKALRFALKLRGGGSAIPGGVALLIEPKFLQKTLGRMAKGIYFVSGSNGKSTTTAMLVAILRSQGLKVLTNPAGGNIPQGLASALLADVDLFGRLSHDLAVLEVDEAYGKLIAKKVPPNGLLLTNLQFDQLNRFHSPEEVFVYLNDLAKLTTDFIVVNGSDANTERLGADHRKRLKAKGVYVSSAALRSAAHGILAAPNFETQDDQLPKVAILKSAKGLRAKLAVGSKQVEVTLPAPGLHYAVDAALAFGMANEILGSKLDFQSATKAISELQPVYGRGEVIDYQGQEIQVIMMKNLPSLQANLDALEHSPKKVWISVDEGTPDPSWIYDIDLKMLSHADVISGTKTYQWASRLAYEGKPHGKLIEDENQALSYFLSLPGKQKTAIVNYEQMMWLRKKLGLLDLDGSNG</sequence>
<dbReference type="SUPFAM" id="SSF53623">
    <property type="entry name" value="MurD-like peptide ligases, catalytic domain"/>
    <property type="match status" value="1"/>
</dbReference>
<feature type="domain" description="Mur ligase central" evidence="1">
    <location>
        <begin position="52"/>
        <end position="259"/>
    </location>
</feature>
<dbReference type="EMBL" id="CAEZSN010000002">
    <property type="protein sequence ID" value="CAB4533341.1"/>
    <property type="molecule type" value="Genomic_DNA"/>
</dbReference>
<evidence type="ECO:0000313" key="4">
    <source>
        <dbReference type="EMBL" id="CAB4602651.1"/>
    </source>
</evidence>
<dbReference type="Gene3D" id="3.40.1190.10">
    <property type="entry name" value="Mur-like, catalytic domain"/>
    <property type="match status" value="1"/>
</dbReference>
<reference evidence="3" key="1">
    <citation type="submission" date="2020-05" db="EMBL/GenBank/DDBJ databases">
        <authorList>
            <person name="Chiriac C."/>
            <person name="Salcher M."/>
            <person name="Ghai R."/>
            <person name="Kavagutti S V."/>
        </authorList>
    </citation>
    <scope>NUCLEOTIDE SEQUENCE</scope>
</reference>
<dbReference type="AlphaFoldDB" id="A0A6J6B2Y0"/>
<dbReference type="InterPro" id="IPR013221">
    <property type="entry name" value="Mur_ligase_cen"/>
</dbReference>
<dbReference type="PANTHER" id="PTHR23135">
    <property type="entry name" value="MUR LIGASE FAMILY MEMBER"/>
    <property type="match status" value="1"/>
</dbReference>
<dbReference type="Pfam" id="PF08245">
    <property type="entry name" value="Mur_ligase_M"/>
    <property type="match status" value="1"/>
</dbReference>
<evidence type="ECO:0000259" key="2">
    <source>
        <dbReference type="Pfam" id="PF08353"/>
    </source>
</evidence>
<dbReference type="EMBL" id="CAEZUR010000013">
    <property type="protein sequence ID" value="CAB4602651.1"/>
    <property type="molecule type" value="Genomic_DNA"/>
</dbReference>
<accession>A0A6J6B2Y0</accession>
<dbReference type="GO" id="GO:0005524">
    <property type="term" value="F:ATP binding"/>
    <property type="evidence" value="ECO:0007669"/>
    <property type="project" value="InterPro"/>
</dbReference>
<dbReference type="InterPro" id="IPR036565">
    <property type="entry name" value="Mur-like_cat_sf"/>
</dbReference>
<protein>
    <submittedName>
        <fullName evidence="3">Unannotated protein</fullName>
    </submittedName>
</protein>
<dbReference type="Pfam" id="PF08353">
    <property type="entry name" value="MurT_C"/>
    <property type="match status" value="1"/>
</dbReference>
<dbReference type="InterPro" id="IPR013564">
    <property type="entry name" value="MurT_C"/>
</dbReference>
<dbReference type="GO" id="GO:0016881">
    <property type="term" value="F:acid-amino acid ligase activity"/>
    <property type="evidence" value="ECO:0007669"/>
    <property type="project" value="InterPro"/>
</dbReference>
<feature type="domain" description="Lipid II isoglutaminyl synthase (glutamine-hydrolyzing) subunit MurT C-terminal" evidence="2">
    <location>
        <begin position="308"/>
        <end position="399"/>
    </location>
</feature>
<dbReference type="PANTHER" id="PTHR23135:SF7">
    <property type="entry name" value="LIPID II ISOGLUTAMINYL SYNTHASE (GLUTAMINE-HYDROLYZING) SUBUNIT MURT"/>
    <property type="match status" value="1"/>
</dbReference>
<evidence type="ECO:0000313" key="3">
    <source>
        <dbReference type="EMBL" id="CAB4533341.1"/>
    </source>
</evidence>
<evidence type="ECO:0000259" key="1">
    <source>
        <dbReference type="Pfam" id="PF08245"/>
    </source>
</evidence>